<feature type="transmembrane region" description="Helical" evidence="1">
    <location>
        <begin position="71"/>
        <end position="90"/>
    </location>
</feature>
<keyword evidence="1" id="KW-1133">Transmembrane helix</keyword>
<organism evidence="2 3">
    <name type="scientific">Lacticaseibacillus saniviri JCM 17471 = DSM 24301</name>
    <dbReference type="NCBI Taxonomy" id="1293598"/>
    <lineage>
        <taxon>Bacteria</taxon>
        <taxon>Bacillati</taxon>
        <taxon>Bacillota</taxon>
        <taxon>Bacilli</taxon>
        <taxon>Lactobacillales</taxon>
        <taxon>Lactobacillaceae</taxon>
        <taxon>Lacticaseibacillus</taxon>
    </lineage>
</organism>
<proteinExistence type="predicted"/>
<dbReference type="AlphaFoldDB" id="A0A0R2MV92"/>
<keyword evidence="3" id="KW-1185">Reference proteome</keyword>
<comment type="caution">
    <text evidence="2">The sequence shown here is derived from an EMBL/GenBank/DDBJ whole genome shotgun (WGS) entry which is preliminary data.</text>
</comment>
<keyword evidence="1" id="KW-0812">Transmembrane</keyword>
<gene>
    <name evidence="2" type="ORF">IV56_GL002163</name>
</gene>
<keyword evidence="1" id="KW-0472">Membrane</keyword>
<feature type="transmembrane region" description="Helical" evidence="1">
    <location>
        <begin position="44"/>
        <end position="65"/>
    </location>
</feature>
<dbReference type="PATRIC" id="fig|1293598.4.peg.2264"/>
<protein>
    <submittedName>
        <fullName evidence="2">Uncharacterized protein</fullName>
    </submittedName>
</protein>
<name>A0A0R2MV92_9LACO</name>
<evidence type="ECO:0000313" key="3">
    <source>
        <dbReference type="Proteomes" id="UP000050969"/>
    </source>
</evidence>
<sequence length="100" mass="11761">MKRFINRGGGDIMLDIVFQTIVDFFVYKYADYLKNPNHSKFRRLLALIPTILLAALISFFTYILWGHWGGFTIVLVLAVYFWGATCYFLWKIFFTSTSQK</sequence>
<dbReference type="RefSeq" id="WP_147661063.1">
    <property type="nucleotide sequence ID" value="NZ_BBBX01000034.1"/>
</dbReference>
<dbReference type="EMBL" id="JQCE01000061">
    <property type="protein sequence ID" value="KRO15741.1"/>
    <property type="molecule type" value="Genomic_DNA"/>
</dbReference>
<dbReference type="Proteomes" id="UP000050969">
    <property type="component" value="Unassembled WGS sequence"/>
</dbReference>
<evidence type="ECO:0000256" key="1">
    <source>
        <dbReference type="SAM" id="Phobius"/>
    </source>
</evidence>
<reference evidence="2 3" key="1">
    <citation type="journal article" date="2015" name="Genome Announc.">
        <title>Expanding the biotechnology potential of lactobacilli through comparative genomics of 213 strains and associated genera.</title>
        <authorList>
            <person name="Sun Z."/>
            <person name="Harris H.M."/>
            <person name="McCann A."/>
            <person name="Guo C."/>
            <person name="Argimon S."/>
            <person name="Zhang W."/>
            <person name="Yang X."/>
            <person name="Jeffery I.B."/>
            <person name="Cooney J.C."/>
            <person name="Kagawa T.F."/>
            <person name="Liu W."/>
            <person name="Song Y."/>
            <person name="Salvetti E."/>
            <person name="Wrobel A."/>
            <person name="Rasinkangas P."/>
            <person name="Parkhill J."/>
            <person name="Rea M.C."/>
            <person name="O'Sullivan O."/>
            <person name="Ritari J."/>
            <person name="Douillard F.P."/>
            <person name="Paul Ross R."/>
            <person name="Yang R."/>
            <person name="Briner A.E."/>
            <person name="Felis G.E."/>
            <person name="de Vos W.M."/>
            <person name="Barrangou R."/>
            <person name="Klaenhammer T.R."/>
            <person name="Caufield P.W."/>
            <person name="Cui Y."/>
            <person name="Zhang H."/>
            <person name="O'Toole P.W."/>
        </authorList>
    </citation>
    <scope>NUCLEOTIDE SEQUENCE [LARGE SCALE GENOMIC DNA]</scope>
    <source>
        <strain evidence="2 3">DSM 24301</strain>
    </source>
</reference>
<accession>A0A0R2MV92</accession>
<evidence type="ECO:0000313" key="2">
    <source>
        <dbReference type="EMBL" id="KRO15741.1"/>
    </source>
</evidence>